<proteinExistence type="predicted"/>
<evidence type="ECO:0000313" key="3">
    <source>
        <dbReference type="EMBL" id="KAJ1181401.1"/>
    </source>
</evidence>
<name>A0AAV7TYT5_PLEWA</name>
<evidence type="ECO:0000256" key="1">
    <source>
        <dbReference type="ARBA" id="ARBA00022801"/>
    </source>
</evidence>
<feature type="domain" description="Peptidase A2" evidence="2">
    <location>
        <begin position="89"/>
        <end position="128"/>
    </location>
</feature>
<keyword evidence="1" id="KW-0378">Hydrolase</keyword>
<accession>A0AAV7TYT5</accession>
<organism evidence="3 4">
    <name type="scientific">Pleurodeles waltl</name>
    <name type="common">Iberian ribbed newt</name>
    <dbReference type="NCBI Taxonomy" id="8319"/>
    <lineage>
        <taxon>Eukaryota</taxon>
        <taxon>Metazoa</taxon>
        <taxon>Chordata</taxon>
        <taxon>Craniata</taxon>
        <taxon>Vertebrata</taxon>
        <taxon>Euteleostomi</taxon>
        <taxon>Amphibia</taxon>
        <taxon>Batrachia</taxon>
        <taxon>Caudata</taxon>
        <taxon>Salamandroidea</taxon>
        <taxon>Salamandridae</taxon>
        <taxon>Pleurodelinae</taxon>
        <taxon>Pleurodeles</taxon>
    </lineage>
</organism>
<dbReference type="InterPro" id="IPR001995">
    <property type="entry name" value="Peptidase_A2_cat"/>
</dbReference>
<dbReference type="GO" id="GO:0004190">
    <property type="term" value="F:aspartic-type endopeptidase activity"/>
    <property type="evidence" value="ECO:0007669"/>
    <property type="project" value="InterPro"/>
</dbReference>
<dbReference type="SUPFAM" id="SSF50630">
    <property type="entry name" value="Acid proteases"/>
    <property type="match status" value="1"/>
</dbReference>
<reference evidence="3" key="1">
    <citation type="journal article" date="2022" name="bioRxiv">
        <title>Sequencing and chromosome-scale assembly of the giantPleurodeles waltlgenome.</title>
        <authorList>
            <person name="Brown T."/>
            <person name="Elewa A."/>
            <person name="Iarovenko S."/>
            <person name="Subramanian E."/>
            <person name="Araus A.J."/>
            <person name="Petzold A."/>
            <person name="Susuki M."/>
            <person name="Suzuki K.-i.T."/>
            <person name="Hayashi T."/>
            <person name="Toyoda A."/>
            <person name="Oliveira C."/>
            <person name="Osipova E."/>
            <person name="Leigh N.D."/>
            <person name="Simon A."/>
            <person name="Yun M.H."/>
        </authorList>
    </citation>
    <scope>NUCLEOTIDE SEQUENCE</scope>
    <source>
        <strain evidence="3">20211129_DDA</strain>
        <tissue evidence="3">Liver</tissue>
    </source>
</reference>
<dbReference type="GO" id="GO:0006508">
    <property type="term" value="P:proteolysis"/>
    <property type="evidence" value="ECO:0007669"/>
    <property type="project" value="InterPro"/>
</dbReference>
<protein>
    <recommendedName>
        <fullName evidence="2">Peptidase A2 domain-containing protein</fullName>
    </recommendedName>
</protein>
<dbReference type="Proteomes" id="UP001066276">
    <property type="component" value="Chromosome 3_2"/>
</dbReference>
<dbReference type="Gene3D" id="2.40.70.10">
    <property type="entry name" value="Acid Proteases"/>
    <property type="match status" value="1"/>
</dbReference>
<sequence length="365" mass="40491">MEDGERKPLCCADNFTRIGGVSLSVGCVDNVTLKAISATLATWTLCFVHFLATNTAEVFWVTRSGDDNVVSDRRESRPKAWFTVEGVSVELIVDTGSKYTIIPKDVFMKNWPHLELTDKDICLGGYQGEEIEILGYFSTVICFKTREAFGKVYVAESGPPILGWMHQYDLNIIVDPRGMEQILIVDDVDVNVILEEVKEVFREELGELKEIDDGGGCIILVREPQVFSRAQELISSLRALALSQWNVKGVFKNSGGVGGGEACLCSSRSNKQNLRSMFEEYDAFFITCSPLQFDINSDALLQTAFRQNSTIPKPPTLLAARHTPYTVLECSNSRERSGEIRNAARNDTAPVQSNIVTGVVSRCHV</sequence>
<dbReference type="EMBL" id="JANPWB010000006">
    <property type="protein sequence ID" value="KAJ1181401.1"/>
    <property type="molecule type" value="Genomic_DNA"/>
</dbReference>
<dbReference type="AlphaFoldDB" id="A0AAV7TYT5"/>
<evidence type="ECO:0000313" key="4">
    <source>
        <dbReference type="Proteomes" id="UP001066276"/>
    </source>
</evidence>
<comment type="caution">
    <text evidence="3">The sequence shown here is derived from an EMBL/GenBank/DDBJ whole genome shotgun (WGS) entry which is preliminary data.</text>
</comment>
<gene>
    <name evidence="3" type="ORF">NDU88_006608</name>
</gene>
<dbReference type="PROSITE" id="PS50175">
    <property type="entry name" value="ASP_PROT_RETROV"/>
    <property type="match status" value="1"/>
</dbReference>
<dbReference type="InterPro" id="IPR021109">
    <property type="entry name" value="Peptidase_aspartic_dom_sf"/>
</dbReference>
<evidence type="ECO:0000259" key="2">
    <source>
        <dbReference type="PROSITE" id="PS50175"/>
    </source>
</evidence>
<keyword evidence="4" id="KW-1185">Reference proteome</keyword>